<sequence>MNGNGERESPQRPEDIARLMAERFNSGDIDGIVALYEPEAVISLPGSGVVRGQEEIRNGWERLKAMGATVDLEEERPALRSGDLALTSRLTADGTVNVEVARRQPDGSWRWVIDQPNATKW</sequence>
<dbReference type="Gene3D" id="3.10.450.50">
    <property type="match status" value="1"/>
</dbReference>
<dbReference type="AlphaFoldDB" id="A0A8J3FYB7"/>
<dbReference type="Proteomes" id="UP000637578">
    <property type="component" value="Unassembled WGS sequence"/>
</dbReference>
<dbReference type="InterPro" id="IPR032710">
    <property type="entry name" value="NTF2-like_dom_sf"/>
</dbReference>
<reference evidence="2" key="2">
    <citation type="submission" date="2020-09" db="EMBL/GenBank/DDBJ databases">
        <authorList>
            <person name="Sun Q."/>
            <person name="Zhou Y."/>
        </authorList>
    </citation>
    <scope>NUCLEOTIDE SEQUENCE</scope>
    <source>
        <strain evidence="2">CGMCC 4.5737</strain>
    </source>
</reference>
<protein>
    <recommendedName>
        <fullName evidence="1">SnoaL-like domain-containing protein</fullName>
    </recommendedName>
</protein>
<evidence type="ECO:0000259" key="1">
    <source>
        <dbReference type="Pfam" id="PF12680"/>
    </source>
</evidence>
<dbReference type="Pfam" id="PF12680">
    <property type="entry name" value="SnoaL_2"/>
    <property type="match status" value="1"/>
</dbReference>
<name>A0A8J3FYB7_9PSEU</name>
<evidence type="ECO:0000313" key="3">
    <source>
        <dbReference type="Proteomes" id="UP000637578"/>
    </source>
</evidence>
<gene>
    <name evidence="2" type="ORF">GCM10012275_46330</name>
</gene>
<proteinExistence type="predicted"/>
<feature type="domain" description="SnoaL-like" evidence="1">
    <location>
        <begin position="20"/>
        <end position="103"/>
    </location>
</feature>
<dbReference type="SUPFAM" id="SSF54427">
    <property type="entry name" value="NTF2-like"/>
    <property type="match status" value="1"/>
</dbReference>
<reference evidence="2" key="1">
    <citation type="journal article" date="2014" name="Int. J. Syst. Evol. Microbiol.">
        <title>Complete genome sequence of Corynebacterium casei LMG S-19264T (=DSM 44701T), isolated from a smear-ripened cheese.</title>
        <authorList>
            <consortium name="US DOE Joint Genome Institute (JGI-PGF)"/>
            <person name="Walter F."/>
            <person name="Albersmeier A."/>
            <person name="Kalinowski J."/>
            <person name="Ruckert C."/>
        </authorList>
    </citation>
    <scope>NUCLEOTIDE SEQUENCE</scope>
    <source>
        <strain evidence="2">CGMCC 4.5737</strain>
    </source>
</reference>
<organism evidence="2 3">
    <name type="scientific">Longimycelium tulufanense</name>
    <dbReference type="NCBI Taxonomy" id="907463"/>
    <lineage>
        <taxon>Bacteria</taxon>
        <taxon>Bacillati</taxon>
        <taxon>Actinomycetota</taxon>
        <taxon>Actinomycetes</taxon>
        <taxon>Pseudonocardiales</taxon>
        <taxon>Pseudonocardiaceae</taxon>
        <taxon>Longimycelium</taxon>
    </lineage>
</organism>
<comment type="caution">
    <text evidence="2">The sequence shown here is derived from an EMBL/GenBank/DDBJ whole genome shotgun (WGS) entry which is preliminary data.</text>
</comment>
<accession>A0A8J3FYB7</accession>
<evidence type="ECO:0000313" key="2">
    <source>
        <dbReference type="EMBL" id="GGM70652.1"/>
    </source>
</evidence>
<dbReference type="RefSeq" id="WP_189060520.1">
    <property type="nucleotide sequence ID" value="NZ_BMMK01000025.1"/>
</dbReference>
<keyword evidence="3" id="KW-1185">Reference proteome</keyword>
<dbReference type="EMBL" id="BMMK01000025">
    <property type="protein sequence ID" value="GGM70652.1"/>
    <property type="molecule type" value="Genomic_DNA"/>
</dbReference>
<dbReference type="InterPro" id="IPR037401">
    <property type="entry name" value="SnoaL-like"/>
</dbReference>